<comment type="caution">
    <text evidence="1">The sequence shown here is derived from an EMBL/GenBank/DDBJ whole genome shotgun (WGS) entry which is preliminary data.</text>
</comment>
<keyword evidence="2" id="KW-1185">Reference proteome</keyword>
<dbReference type="RefSeq" id="WP_194106891.1">
    <property type="nucleotide sequence ID" value="NZ_JADFFM010000002.1"/>
</dbReference>
<dbReference type="EMBL" id="JADFFM010000002">
    <property type="protein sequence ID" value="MBE9667427.1"/>
    <property type="molecule type" value="Genomic_DNA"/>
</dbReference>
<dbReference type="Proteomes" id="UP000632774">
    <property type="component" value="Unassembled WGS sequence"/>
</dbReference>
<reference evidence="1 2" key="1">
    <citation type="submission" date="2020-10" db="EMBL/GenBank/DDBJ databases">
        <title>Mucilaginibacter mali sp. nov., isolated from rhizosphere soil of apple orchard.</title>
        <authorList>
            <person name="Lee J.-S."/>
            <person name="Kim H.S."/>
            <person name="Kim J.-S."/>
        </authorList>
    </citation>
    <scope>NUCLEOTIDE SEQUENCE [LARGE SCALE GENOMIC DNA]</scope>
    <source>
        <strain evidence="1 2">KCTC 23157</strain>
    </source>
</reference>
<accession>A0ABR9XJ92</accession>
<name>A0ABR9XJ92_9SPHI</name>
<evidence type="ECO:0000313" key="2">
    <source>
        <dbReference type="Proteomes" id="UP000632774"/>
    </source>
</evidence>
<organism evidence="1 2">
    <name type="scientific">Mucilaginibacter boryungensis</name>
    <dbReference type="NCBI Taxonomy" id="768480"/>
    <lineage>
        <taxon>Bacteria</taxon>
        <taxon>Pseudomonadati</taxon>
        <taxon>Bacteroidota</taxon>
        <taxon>Sphingobacteriia</taxon>
        <taxon>Sphingobacteriales</taxon>
        <taxon>Sphingobacteriaceae</taxon>
        <taxon>Mucilaginibacter</taxon>
    </lineage>
</organism>
<gene>
    <name evidence="1" type="ORF">IRJ18_13730</name>
</gene>
<protein>
    <submittedName>
        <fullName evidence="1">Uncharacterized protein</fullName>
    </submittedName>
</protein>
<proteinExistence type="predicted"/>
<sequence>MFEKLFLLVKNNAGTAVINNPVIAAKDRDAVIIEASSSIIEVLKSQMESGKLNDLVRFFKYSGIYSTALIASVVNRFANKLNNFYGIEPEAAHNTAEMLIPGVLQQLISQSKSGEEAEFALGNMLSNLNGNRADLSMLVNSMMVA</sequence>
<evidence type="ECO:0000313" key="1">
    <source>
        <dbReference type="EMBL" id="MBE9667427.1"/>
    </source>
</evidence>